<evidence type="ECO:0000313" key="6">
    <source>
        <dbReference type="EMBL" id="SVE73099.1"/>
    </source>
</evidence>
<dbReference type="GO" id="GO:0043023">
    <property type="term" value="F:ribosomal large subunit binding"/>
    <property type="evidence" value="ECO:0007669"/>
    <property type="project" value="TreeGrafter"/>
</dbReference>
<dbReference type="PANTHER" id="PTHR21043">
    <property type="entry name" value="IOJAP SUPERFAMILY ORTHOLOG"/>
    <property type="match status" value="1"/>
</dbReference>
<accession>A0A4Y7M078</accession>
<dbReference type="HAMAP" id="MF_01477">
    <property type="entry name" value="Iojap_RsfS"/>
    <property type="match status" value="1"/>
</dbReference>
<dbReference type="NCBIfam" id="TIGR00090">
    <property type="entry name" value="rsfS_iojap_ybeB"/>
    <property type="match status" value="1"/>
</dbReference>
<evidence type="ECO:0000256" key="3">
    <source>
        <dbReference type="ARBA" id="ARBA00023128"/>
    </source>
</evidence>
<dbReference type="Pfam" id="PF02410">
    <property type="entry name" value="RsfS"/>
    <property type="match status" value="1"/>
</dbReference>
<evidence type="ECO:0000256" key="5">
    <source>
        <dbReference type="ARBA" id="ARBA00073331"/>
    </source>
</evidence>
<comment type="function">
    <text evidence="4">Required for normal mitochondrial ribosome function and mitochondrial translation. May play a role in ribosome biogenesis by preventing premature association of the 28S and 39S ribosomal subunits. Interacts with mitochondrial ribosomal protein uL14m (MRPL14), probably blocking formation of intersubunit bridge B8, preventing association of the 28S and 39S ribosomal subunits. Addition to isolated mitochondrial ribosomal subunits partially inhibits translation, probably by interfering with the association of the 28S and 39S ribosomal subunits and the formation of functional ribosomes. May also participate in the assembly and/or regulation of the stability of the large subunit of the mitochondrial ribosome. May function as a ribosomal silencing factor.</text>
</comment>
<keyword evidence="3" id="KW-0496">Mitochondrion</keyword>
<evidence type="ECO:0000256" key="2">
    <source>
        <dbReference type="ARBA" id="ARBA00010574"/>
    </source>
</evidence>
<reference evidence="6" key="1">
    <citation type="submission" date="2018-08" db="EMBL/GenBank/DDBJ databases">
        <authorList>
            <person name="Cornetti L."/>
        </authorList>
    </citation>
    <scope>NUCLEOTIDE SEQUENCE</scope>
    <source>
        <strain evidence="6">OM-SAIQ-clone2</strain>
    </source>
</reference>
<sequence length="202" mass="22619">MGMSSLYYTNLPADQMKLPRKSTSISNVYKVFQPVKFYVSANTSIGDTEEIVEIDDFKGISLQHGITGVFDIEEFVGILQLEKLGNVAVIAIPPSLNYVDYMVITTGKSPKQMTAVAEFIRRIFKKRSPSSVPPVLEGKNNKDWIALDLGNMALHIFSSKARKMYDLETLWTCGAAFDDLSHEEEDAFTALLREHTFPSQKA</sequence>
<dbReference type="PANTHER" id="PTHR21043:SF0">
    <property type="entry name" value="MITOCHONDRIAL ASSEMBLY OF RIBOSOMAL LARGE SUBUNIT PROTEIN 1"/>
    <property type="match status" value="1"/>
</dbReference>
<dbReference type="GO" id="GO:0017148">
    <property type="term" value="P:negative regulation of translation"/>
    <property type="evidence" value="ECO:0007669"/>
    <property type="project" value="TreeGrafter"/>
</dbReference>
<dbReference type="GO" id="GO:0005739">
    <property type="term" value="C:mitochondrion"/>
    <property type="evidence" value="ECO:0007669"/>
    <property type="project" value="UniProtKB-SubCell"/>
</dbReference>
<dbReference type="AlphaFoldDB" id="A0A4Y7M078"/>
<comment type="subcellular location">
    <subcellularLocation>
        <location evidence="1">Mitochondrion</location>
    </subcellularLocation>
</comment>
<gene>
    <name evidence="6" type="primary">EOG090X0AI9</name>
</gene>
<name>A0A4Y7M078_9CRUS</name>
<organism evidence="6">
    <name type="scientific">Ceriodaphnia reticulata</name>
    <dbReference type="NCBI Taxonomy" id="302197"/>
    <lineage>
        <taxon>Eukaryota</taxon>
        <taxon>Metazoa</taxon>
        <taxon>Ecdysozoa</taxon>
        <taxon>Arthropoda</taxon>
        <taxon>Crustacea</taxon>
        <taxon>Branchiopoda</taxon>
        <taxon>Diplostraca</taxon>
        <taxon>Cladocera</taxon>
        <taxon>Anomopoda</taxon>
        <taxon>Daphniidae</taxon>
        <taxon>Ceriodaphnia</taxon>
    </lineage>
</organism>
<proteinExistence type="evidence at transcript level"/>
<dbReference type="EMBL" id="LR003480">
    <property type="protein sequence ID" value="SVE73099.1"/>
    <property type="molecule type" value="mRNA"/>
</dbReference>
<dbReference type="FunFam" id="3.30.460.10:FF:000018">
    <property type="entry name" value="Mitochondrial assembly of ribosomal large subunit 1"/>
    <property type="match status" value="1"/>
</dbReference>
<evidence type="ECO:0000256" key="1">
    <source>
        <dbReference type="ARBA" id="ARBA00004173"/>
    </source>
</evidence>
<dbReference type="GO" id="GO:0090071">
    <property type="term" value="P:negative regulation of ribosome biogenesis"/>
    <property type="evidence" value="ECO:0007669"/>
    <property type="project" value="TreeGrafter"/>
</dbReference>
<dbReference type="InterPro" id="IPR004394">
    <property type="entry name" value="Iojap/RsfS/C7orf30"/>
</dbReference>
<dbReference type="InterPro" id="IPR043519">
    <property type="entry name" value="NT_sf"/>
</dbReference>
<dbReference type="SUPFAM" id="SSF81301">
    <property type="entry name" value="Nucleotidyltransferase"/>
    <property type="match status" value="1"/>
</dbReference>
<protein>
    <recommendedName>
        <fullName evidence="5">Mitochondrial assembly of ribosomal large subunit protein 1</fullName>
    </recommendedName>
</protein>
<evidence type="ECO:0000256" key="4">
    <source>
        <dbReference type="ARBA" id="ARBA00053669"/>
    </source>
</evidence>
<dbReference type="Gene3D" id="3.30.460.10">
    <property type="entry name" value="Beta Polymerase, domain 2"/>
    <property type="match status" value="1"/>
</dbReference>
<comment type="similarity">
    <text evidence="2">Belongs to the Iojap/RsfS family.</text>
</comment>